<gene>
    <name evidence="1" type="ORF">U2I54_26715</name>
</gene>
<name>A0ABU5K4G4_9BACI</name>
<reference evidence="2" key="1">
    <citation type="submission" date="2023-11" db="EMBL/GenBank/DDBJ databases">
        <title>Genome Sequence of Bacillus pseudomycoides stain BUPM19.</title>
        <authorList>
            <person name="Farhat A."/>
        </authorList>
    </citation>
    <scope>NUCLEOTIDE SEQUENCE [LARGE SCALE GENOMIC DNA]</scope>
    <source>
        <strain evidence="2">BUPM19</strain>
    </source>
</reference>
<comment type="caution">
    <text evidence="1">The sequence shown here is derived from an EMBL/GenBank/DDBJ whole genome shotgun (WGS) entry which is preliminary data.</text>
</comment>
<accession>A0ABU5K4G4</accession>
<feature type="non-terminal residue" evidence="1">
    <location>
        <position position="1"/>
    </location>
</feature>
<dbReference type="RefSeq" id="WP_374219709.1">
    <property type="nucleotide sequence ID" value="NZ_JAXOVW010000167.1"/>
</dbReference>
<organism evidence="1 2">
    <name type="scientific">Bacillus bingmayongensis</name>
    <dbReference type="NCBI Taxonomy" id="1150157"/>
    <lineage>
        <taxon>Bacteria</taxon>
        <taxon>Bacillati</taxon>
        <taxon>Bacillota</taxon>
        <taxon>Bacilli</taxon>
        <taxon>Bacillales</taxon>
        <taxon>Bacillaceae</taxon>
        <taxon>Bacillus</taxon>
    </lineage>
</organism>
<evidence type="ECO:0000313" key="2">
    <source>
        <dbReference type="Proteomes" id="UP001291930"/>
    </source>
</evidence>
<dbReference type="EMBL" id="JAXOVW010000167">
    <property type="protein sequence ID" value="MDZ5610506.1"/>
    <property type="molecule type" value="Genomic_DNA"/>
</dbReference>
<evidence type="ECO:0008006" key="3">
    <source>
        <dbReference type="Google" id="ProtNLM"/>
    </source>
</evidence>
<sequence length="291" mass="33920">NKEYEEICGKVNYDNYTCFVENLDRTIYEPEEIVNVSEVNSRIIENVVNEYQELFIKRKMNPTKEQIEFAWTTAKILLGELKDRKTIPVIPAPCGFGKSTITYVFIKEVCKALREGLIQEGMIIVTDKLDDLKKIHEELTKEIGYYKIEIINDKECTTPFTYVLEGWTEKSYEQGICKNKRMKAYKVGMCNKENCPFFDECKVLTQKTEQRFSPILLMTNARLDTFGENINQYKDYENRDGESVTRTMIINDEKPTMVDSMSISMQLINNIDNAIRDTPINNGVDPNKKRR</sequence>
<evidence type="ECO:0000313" key="1">
    <source>
        <dbReference type="EMBL" id="MDZ5610506.1"/>
    </source>
</evidence>
<protein>
    <recommendedName>
        <fullName evidence="3">Helicase/UvrB N-terminal domain-containing protein</fullName>
    </recommendedName>
</protein>
<dbReference type="Proteomes" id="UP001291930">
    <property type="component" value="Unassembled WGS sequence"/>
</dbReference>
<keyword evidence="2" id="KW-1185">Reference proteome</keyword>
<proteinExistence type="predicted"/>